<dbReference type="Proteomes" id="UP001595457">
    <property type="component" value="Unassembled WGS sequence"/>
</dbReference>
<dbReference type="EMBL" id="JBHRSJ010000007">
    <property type="protein sequence ID" value="MFC2971496.1"/>
    <property type="molecule type" value="Genomic_DNA"/>
</dbReference>
<evidence type="ECO:0000313" key="2">
    <source>
        <dbReference type="EMBL" id="MFC2971496.1"/>
    </source>
</evidence>
<keyword evidence="3" id="KW-1185">Reference proteome</keyword>
<protein>
    <submittedName>
        <fullName evidence="2">Uncharacterized protein</fullName>
    </submittedName>
</protein>
<evidence type="ECO:0000313" key="3">
    <source>
        <dbReference type="Proteomes" id="UP001595457"/>
    </source>
</evidence>
<comment type="caution">
    <text evidence="2">The sequence shown here is derived from an EMBL/GenBank/DDBJ whole genome shotgun (WGS) entry which is preliminary data.</text>
</comment>
<dbReference type="RefSeq" id="WP_377813095.1">
    <property type="nucleotide sequence ID" value="NZ_JBHRSJ010000007.1"/>
</dbReference>
<gene>
    <name evidence="2" type="ORF">ACFOJE_04620</name>
</gene>
<accession>A0ABV7ARC9</accession>
<name>A0ABV7ARC9_9GAMM</name>
<reference evidence="3" key="1">
    <citation type="journal article" date="2019" name="Int. J. Syst. Evol. Microbiol.">
        <title>The Global Catalogue of Microorganisms (GCM) 10K type strain sequencing project: providing services to taxonomists for standard genome sequencing and annotation.</title>
        <authorList>
            <consortium name="The Broad Institute Genomics Platform"/>
            <consortium name="The Broad Institute Genome Sequencing Center for Infectious Disease"/>
            <person name="Wu L."/>
            <person name="Ma J."/>
        </authorList>
    </citation>
    <scope>NUCLEOTIDE SEQUENCE [LARGE SCALE GENOMIC DNA]</scope>
    <source>
        <strain evidence="3">KCTC 62195</strain>
    </source>
</reference>
<feature type="region of interest" description="Disordered" evidence="1">
    <location>
        <begin position="1"/>
        <end position="20"/>
    </location>
</feature>
<sequence length="314" mass="35590">MKYEQLKPGDSTGKTKQRISDDVRQRVLDLRRSHSLREVAAMTGLSLGTVKTLVSRSGRFRDNAKHRELFSLPPIRESEETLPSVPELPPQEDITGDREVDAVLWLHQVINTGNAALIERAMEGARKIKTPLTVLQQRYKQYLIDTYPDNPLAAFGAYGFSDLEGLAIAAIERQRLQVEAIARFGDRLMSDTPAEAFCVEVLAGLEFSEAYLPFDEASVAERFKAHPELIPQTLADCLHELKYWKHLHRLRSASCKEYCQPLEEVTSRDWFVFGLLAEIRPRGTEEAKAVLRYLLECGRRDVIGADAILENIIR</sequence>
<organism evidence="2 3">
    <name type="scientific">Azotobacter bryophylli</name>
    <dbReference type="NCBI Taxonomy" id="1986537"/>
    <lineage>
        <taxon>Bacteria</taxon>
        <taxon>Pseudomonadati</taxon>
        <taxon>Pseudomonadota</taxon>
        <taxon>Gammaproteobacteria</taxon>
        <taxon>Pseudomonadales</taxon>
        <taxon>Pseudomonadaceae</taxon>
        <taxon>Azotobacter</taxon>
    </lineage>
</organism>
<evidence type="ECO:0000256" key="1">
    <source>
        <dbReference type="SAM" id="MobiDB-lite"/>
    </source>
</evidence>
<proteinExistence type="predicted"/>